<dbReference type="Proteomes" id="UP000053611">
    <property type="component" value="Unassembled WGS sequence"/>
</dbReference>
<dbReference type="InterPro" id="IPR010610">
    <property type="entry name" value="EryCIII-like_C"/>
</dbReference>
<feature type="region of interest" description="Disordered" evidence="2">
    <location>
        <begin position="70"/>
        <end position="95"/>
    </location>
</feature>
<evidence type="ECO:0000256" key="2">
    <source>
        <dbReference type="SAM" id="MobiDB-lite"/>
    </source>
</evidence>
<reference evidence="5 6" key="1">
    <citation type="submission" date="2015-03" db="EMBL/GenBank/DDBJ databases">
        <title>Genomics and transcriptomics of the oil-accumulating basidiomycete yeast T. oleaginosus allow insights into substrate utilization and the diverse evolutionary trajectories of mating systems in fungi.</title>
        <authorList>
            <consortium name="DOE Joint Genome Institute"/>
            <person name="Kourist R."/>
            <person name="Kracht O."/>
            <person name="Bracharz F."/>
            <person name="Lipzen A."/>
            <person name="Nolan M."/>
            <person name="Ohm R."/>
            <person name="Grigoriev I."/>
            <person name="Sun S."/>
            <person name="Heitman J."/>
            <person name="Bruck T."/>
            <person name="Nowrousian M."/>
        </authorList>
    </citation>
    <scope>NUCLEOTIDE SEQUENCE [LARGE SCALE GENOMIC DNA]</scope>
    <source>
        <strain evidence="5 6">IBC0246</strain>
    </source>
</reference>
<dbReference type="GO" id="GO:0016906">
    <property type="term" value="F:sterol 3-beta-glucosyltransferase activity"/>
    <property type="evidence" value="ECO:0007669"/>
    <property type="project" value="UniProtKB-ARBA"/>
</dbReference>
<dbReference type="STRING" id="879819.A0A0J0XZF3"/>
<dbReference type="OrthoDB" id="5835829at2759"/>
<feature type="region of interest" description="Disordered" evidence="2">
    <location>
        <begin position="1"/>
        <end position="33"/>
    </location>
</feature>
<evidence type="ECO:0000313" key="6">
    <source>
        <dbReference type="Proteomes" id="UP000053611"/>
    </source>
</evidence>
<dbReference type="GO" id="GO:0005975">
    <property type="term" value="P:carbohydrate metabolic process"/>
    <property type="evidence" value="ECO:0007669"/>
    <property type="project" value="InterPro"/>
</dbReference>
<dbReference type="SUPFAM" id="SSF53756">
    <property type="entry name" value="UDP-Glycosyltransferase/glycogen phosphorylase"/>
    <property type="match status" value="1"/>
</dbReference>
<dbReference type="Pfam" id="PF06722">
    <property type="entry name" value="EryCIII-like_C"/>
    <property type="match status" value="1"/>
</dbReference>
<dbReference type="InterPro" id="IPR004276">
    <property type="entry name" value="GlycoTrans_28_N"/>
</dbReference>
<evidence type="ECO:0000313" key="5">
    <source>
        <dbReference type="EMBL" id="KLT46416.1"/>
    </source>
</evidence>
<feature type="compositionally biased region" description="Pro residues" evidence="2">
    <location>
        <begin position="74"/>
        <end position="86"/>
    </location>
</feature>
<keyword evidence="6" id="KW-1185">Reference proteome</keyword>
<feature type="region of interest" description="Disordered" evidence="2">
    <location>
        <begin position="815"/>
        <end position="874"/>
    </location>
</feature>
<name>A0A0J0XZF3_9TREE</name>
<dbReference type="AlphaFoldDB" id="A0A0J0XZF3"/>
<accession>A0A0J0XZF3</accession>
<dbReference type="FunFam" id="3.40.50.2000:FF:000009">
    <property type="entry name" value="Sterol 3-beta-glucosyltransferase UGT80A2"/>
    <property type="match status" value="1"/>
</dbReference>
<evidence type="ECO:0000259" key="3">
    <source>
        <dbReference type="Pfam" id="PF03033"/>
    </source>
</evidence>
<feature type="compositionally biased region" description="Pro residues" evidence="2">
    <location>
        <begin position="890"/>
        <end position="901"/>
    </location>
</feature>
<feature type="compositionally biased region" description="Basic and acidic residues" evidence="2">
    <location>
        <begin position="1"/>
        <end position="19"/>
    </location>
</feature>
<dbReference type="InterPro" id="IPR050426">
    <property type="entry name" value="Glycosyltransferase_28"/>
</dbReference>
<evidence type="ECO:0000259" key="4">
    <source>
        <dbReference type="Pfam" id="PF06722"/>
    </source>
</evidence>
<protein>
    <submittedName>
        <fullName evidence="5">UDP-Glycosyltransferase/glycogen phosphorylase</fullName>
    </submittedName>
</protein>
<gene>
    <name evidence="5" type="ORF">CC85DRAFT_1733</name>
</gene>
<dbReference type="PANTHER" id="PTHR48050:SF13">
    <property type="entry name" value="STEROL 3-BETA-GLUCOSYLTRANSFERASE UGT80A2"/>
    <property type="match status" value="1"/>
</dbReference>
<feature type="domain" description="Erythromycin biosynthesis protein CIII-like C-terminal" evidence="4">
    <location>
        <begin position="435"/>
        <end position="523"/>
    </location>
</feature>
<dbReference type="EMBL" id="KQ087177">
    <property type="protein sequence ID" value="KLT46416.1"/>
    <property type="molecule type" value="Genomic_DNA"/>
</dbReference>
<organism evidence="5 6">
    <name type="scientific">Cutaneotrichosporon oleaginosum</name>
    <dbReference type="NCBI Taxonomy" id="879819"/>
    <lineage>
        <taxon>Eukaryota</taxon>
        <taxon>Fungi</taxon>
        <taxon>Dikarya</taxon>
        <taxon>Basidiomycota</taxon>
        <taxon>Agaricomycotina</taxon>
        <taxon>Tremellomycetes</taxon>
        <taxon>Trichosporonales</taxon>
        <taxon>Trichosporonaceae</taxon>
        <taxon>Cutaneotrichosporon</taxon>
    </lineage>
</organism>
<dbReference type="PANTHER" id="PTHR48050">
    <property type="entry name" value="STEROL 3-BETA-GLUCOSYLTRANSFERASE"/>
    <property type="match status" value="1"/>
</dbReference>
<proteinExistence type="predicted"/>
<dbReference type="RefSeq" id="XP_018282907.1">
    <property type="nucleotide sequence ID" value="XM_018419730.1"/>
</dbReference>
<feature type="domain" description="Glycosyltransferase family 28 N-terminal" evidence="3">
    <location>
        <begin position="103"/>
        <end position="263"/>
    </location>
</feature>
<dbReference type="Pfam" id="PF03033">
    <property type="entry name" value="Glyco_transf_28"/>
    <property type="match status" value="1"/>
</dbReference>
<feature type="region of interest" description="Disordered" evidence="2">
    <location>
        <begin position="882"/>
        <end position="901"/>
    </location>
</feature>
<evidence type="ECO:0000256" key="1">
    <source>
        <dbReference type="ARBA" id="ARBA00022679"/>
    </source>
</evidence>
<dbReference type="CDD" id="cd03784">
    <property type="entry name" value="GT1_Gtf-like"/>
    <property type="match status" value="1"/>
</dbReference>
<dbReference type="GeneID" id="28980333"/>
<dbReference type="InterPro" id="IPR002213">
    <property type="entry name" value="UDP_glucos_trans"/>
</dbReference>
<keyword evidence="1 5" id="KW-0808">Transferase</keyword>
<dbReference type="Gene3D" id="3.40.50.2000">
    <property type="entry name" value="Glycogen Phosphorylase B"/>
    <property type="match status" value="2"/>
</dbReference>
<sequence>MNDLERTSDDECPPYREAETPTPETPPTPDIVDHEALGIDFAEVDVSGPDGETRARVAQDGTIDMWLTVDADKPLPPVPSYPPPPRRQITPPSNDTECPPLNIVIFVVGSRGDVQPYLALAIKLIQESGHRVRIATHSAFKDLVLGGNEHLRETKCGDLSGKLEFFDVGGDPKELMAFMVKNPGLMPGFESLTNGDITSKRRMVGVMLDGFGRSCSEPDQQNGAPFAADVIISNPPSFAHVHVAEALGLPLIVSFTMPWSPTSRFSHPLVNVQRSNAGESVTNYLSYALADTLMWQGLGDIVNRFRAKLGISPLSALTGPMSIERLRVPVIYGWSPSLLPKPEEWRENIDVVGFLTMPTTISYTPDKALCAFLAAGLPPIYIGFGSIVVKDPDALTHTILEAVKRSGVRALLSAGWSDLGGLDIPDSVFVIKGDIPHDWLFADGRVSAVCHHGGAGTTAAGLRAGLPTIIVPFFGDQMFWGNAVAAAGAGPTPIPHKKLSVDTLTNAIEFALSKSARAAAASIGEAIRAEDGTQAATASVHRLLPLKAMRCDVDPSCSAQWWCKKHWMRLSNAAAGVLISKKILKWEELRPLRVAEYETGRVFTEPLTATSESLLSVMGTGVVGSAQLLSKRPDKGLTKLTWGMVKGGGEVTNAMYQGFDNLPGMMGTRVRPRAHVTGFGQGLWEGSKGLVHGLMDGVTGLVTEPMDGYQRDGAGGAVAGFGRGLGNLYFRPMAAMLGFVVLPTQGAYRSIRAAMKKGGPLMPARRAESDSAAAALPDDEAGRLVVRFRDATSSERTKVRRHAERMRQKELAVANTQEDLTPEETQEVAGRNWWKQAIPPPRLERHSRTPSVSAEVGDRSPTPSPTEKREFKRDSLCVDLKALDLRSVSPVPPPLPPRKKA</sequence>